<organism evidence="3 4">
    <name type="scientific">Chryseobacterium populi</name>
    <dbReference type="NCBI Taxonomy" id="1144316"/>
    <lineage>
        <taxon>Bacteria</taxon>
        <taxon>Pseudomonadati</taxon>
        <taxon>Bacteroidota</taxon>
        <taxon>Flavobacteriia</taxon>
        <taxon>Flavobacteriales</taxon>
        <taxon>Weeksellaceae</taxon>
        <taxon>Chryseobacterium group</taxon>
        <taxon>Chryseobacterium</taxon>
    </lineage>
</organism>
<dbReference type="InterPro" id="IPR018490">
    <property type="entry name" value="cNMP-bd_dom_sf"/>
</dbReference>
<name>J2KS90_9FLAO</name>
<comment type="caution">
    <text evidence="3">The sequence shown here is derived from an EMBL/GenBank/DDBJ whole genome shotgun (WGS) entry which is preliminary data.</text>
</comment>
<protein>
    <submittedName>
        <fullName evidence="3">Cyclic nucleotide-binding protein</fullName>
    </submittedName>
</protein>
<dbReference type="SUPFAM" id="SSF51206">
    <property type="entry name" value="cAMP-binding domain-like"/>
    <property type="match status" value="1"/>
</dbReference>
<feature type="domain" description="Cyclic nucleotide-binding" evidence="2">
    <location>
        <begin position="18"/>
        <end position="96"/>
    </location>
</feature>
<keyword evidence="1" id="KW-0472">Membrane</keyword>
<dbReference type="PATRIC" id="fig|1144316.3.peg.325"/>
<gene>
    <name evidence="3" type="ORF">PMI13_00319</name>
</gene>
<dbReference type="Proteomes" id="UP000007509">
    <property type="component" value="Unassembled WGS sequence"/>
</dbReference>
<dbReference type="Pfam" id="PF00027">
    <property type="entry name" value="cNMP_binding"/>
    <property type="match status" value="1"/>
</dbReference>
<keyword evidence="4" id="KW-1185">Reference proteome</keyword>
<keyword evidence="1" id="KW-1133">Transmembrane helix</keyword>
<evidence type="ECO:0000256" key="1">
    <source>
        <dbReference type="SAM" id="Phobius"/>
    </source>
</evidence>
<dbReference type="EMBL" id="AKJY01000003">
    <property type="protein sequence ID" value="EJL75923.1"/>
    <property type="molecule type" value="Genomic_DNA"/>
</dbReference>
<dbReference type="PROSITE" id="PS50042">
    <property type="entry name" value="CNMP_BINDING_3"/>
    <property type="match status" value="1"/>
</dbReference>
<dbReference type="CDD" id="cd00038">
    <property type="entry name" value="CAP_ED"/>
    <property type="match status" value="1"/>
</dbReference>
<dbReference type="InterPro" id="IPR000595">
    <property type="entry name" value="cNMP-bd_dom"/>
</dbReference>
<dbReference type="InterPro" id="IPR014710">
    <property type="entry name" value="RmlC-like_jellyroll"/>
</dbReference>
<evidence type="ECO:0000313" key="4">
    <source>
        <dbReference type="Proteomes" id="UP000007509"/>
    </source>
</evidence>
<proteinExistence type="predicted"/>
<dbReference type="Gene3D" id="2.60.120.10">
    <property type="entry name" value="Jelly Rolls"/>
    <property type="match status" value="1"/>
</dbReference>
<dbReference type="RefSeq" id="WP_007839945.1">
    <property type="nucleotide sequence ID" value="NZ_AKJY01000003.1"/>
</dbReference>
<evidence type="ECO:0000259" key="2">
    <source>
        <dbReference type="PROSITE" id="PS50042"/>
    </source>
</evidence>
<dbReference type="OrthoDB" id="1271432at2"/>
<sequence length="194" mass="22530">MGISEKILYSIGGAIVDYGPSETILNEGDLLHFYYQIIEGEVKLNNYNEKGKESIQRMLTTSQSFGEFLLFMDSLYPFNAVSLKHCKIIKLSKYLFIGVSLMLYIFLQVNILQKNFYFRKTNISLYILSMRLISIVKRSISDQVPKDFIITVMSLLKKHEDPAIINWSENKLQNKFVSAIANHRVWDLEIERNS</sequence>
<reference evidence="3 4" key="1">
    <citation type="journal article" date="2012" name="J. Bacteriol.">
        <title>Twenty-one genome sequences from Pseudomonas species and 19 genome sequences from diverse bacteria isolated from the rhizosphere and endosphere of Populus deltoides.</title>
        <authorList>
            <person name="Brown S.D."/>
            <person name="Utturkar S.M."/>
            <person name="Klingeman D.M."/>
            <person name="Johnson C.M."/>
            <person name="Martin S.L."/>
            <person name="Land M.L."/>
            <person name="Lu T.Y."/>
            <person name="Schadt C.W."/>
            <person name="Doktycz M.J."/>
            <person name="Pelletier D.A."/>
        </authorList>
    </citation>
    <scope>NUCLEOTIDE SEQUENCE [LARGE SCALE GENOMIC DNA]</scope>
    <source>
        <strain evidence="3 4">CF314</strain>
    </source>
</reference>
<keyword evidence="1" id="KW-0812">Transmembrane</keyword>
<dbReference type="AlphaFoldDB" id="J2KS90"/>
<evidence type="ECO:0000313" key="3">
    <source>
        <dbReference type="EMBL" id="EJL75923.1"/>
    </source>
</evidence>
<accession>J2KS90</accession>
<feature type="transmembrane region" description="Helical" evidence="1">
    <location>
        <begin position="94"/>
        <end position="111"/>
    </location>
</feature>